<dbReference type="Gene3D" id="1.10.1740.10">
    <property type="match status" value="1"/>
</dbReference>
<dbReference type="PANTHER" id="PTHR30525">
    <property type="entry name" value="1-DEOXY-D-XYLULOSE 5-PHOSPHATE REDUCTOISOMERASE"/>
    <property type="match status" value="1"/>
</dbReference>
<evidence type="ECO:0000256" key="1">
    <source>
        <dbReference type="ARBA" id="ARBA00005094"/>
    </source>
</evidence>
<evidence type="ECO:0000256" key="7">
    <source>
        <dbReference type="ARBA" id="ARBA00023229"/>
    </source>
</evidence>
<dbReference type="NCBIfam" id="NF009114">
    <property type="entry name" value="PRK12464.1"/>
    <property type="match status" value="1"/>
</dbReference>
<dbReference type="PIRSF" id="PIRSF006205">
    <property type="entry name" value="Dxp_reductismrs"/>
    <property type="match status" value="1"/>
</dbReference>
<feature type="binding site" evidence="9">
    <location>
        <position position="41"/>
    </location>
    <ligand>
        <name>NADPH</name>
        <dbReference type="ChEBI" id="CHEBI:57783"/>
    </ligand>
</feature>
<evidence type="ECO:0000313" key="13">
    <source>
        <dbReference type="EMBL" id="MBB5022373.1"/>
    </source>
</evidence>
<keyword evidence="4 9" id="KW-0521">NADP</keyword>
<dbReference type="AlphaFoldDB" id="A0A7W7Y5B9"/>
<evidence type="ECO:0000259" key="12">
    <source>
        <dbReference type="Pfam" id="PF13288"/>
    </source>
</evidence>
<feature type="binding site" evidence="9">
    <location>
        <position position="122"/>
    </location>
    <ligand>
        <name>NADPH</name>
        <dbReference type="ChEBI" id="CHEBI:57783"/>
    </ligand>
</feature>
<keyword evidence="3 9" id="KW-0479">Metal-binding</keyword>
<dbReference type="GO" id="GO:0051484">
    <property type="term" value="P:isopentenyl diphosphate biosynthetic process, methylerythritol 4-phosphate pathway involved in terpenoid biosynthetic process"/>
    <property type="evidence" value="ECO:0007669"/>
    <property type="project" value="UniProtKB-ARBA"/>
</dbReference>
<feature type="binding site" evidence="9">
    <location>
        <position position="203"/>
    </location>
    <ligand>
        <name>NADPH</name>
        <dbReference type="ChEBI" id="CHEBI:57783"/>
    </ligand>
</feature>
<dbReference type="InterPro" id="IPR026877">
    <property type="entry name" value="DXPR_C"/>
</dbReference>
<dbReference type="InterPro" id="IPR036291">
    <property type="entry name" value="NAD(P)-bd_dom_sf"/>
</dbReference>
<feature type="binding site" evidence="9">
    <location>
        <position position="124"/>
    </location>
    <ligand>
        <name>NADPH</name>
        <dbReference type="ChEBI" id="CHEBI:57783"/>
    </ligand>
</feature>
<dbReference type="FunFam" id="3.40.50.720:FF:000045">
    <property type="entry name" value="1-deoxy-D-xylulose 5-phosphate reductoisomerase"/>
    <property type="match status" value="1"/>
</dbReference>
<feature type="binding site" evidence="9">
    <location>
        <position position="148"/>
    </location>
    <ligand>
        <name>Mn(2+)</name>
        <dbReference type="ChEBI" id="CHEBI:29035"/>
    </ligand>
</feature>
<dbReference type="GO" id="GO:0030145">
    <property type="term" value="F:manganese ion binding"/>
    <property type="evidence" value="ECO:0007669"/>
    <property type="project" value="TreeGrafter"/>
</dbReference>
<sequence length="383" mass="42055">MPVVKSVAILGSTGSIGCSALEIVRLHRDKVRVVSLAAGRNRELLLRQICEFEPQLVSVTSREDARWLQQHTSIPVYWGPQGLSEVVAHPSVELVLAAMVGSAGLAPVMQAIELGRDIALANKEILVAGGELVMAKARQQGVQLLPVDSEHSAIMQSLKGHSAREVARIILTASGGSFRDWSAQELAEATIDDALNHPNWSMGQKITIDSATMMNKGLELIEARWLFDVDPNMLEVIIHPESIVHSMVEYVDGSVIAQMGVPDMKAPIAYALFHPRRYPVDVPALRWAEVATLNFSQPDLAKYPCLALAQDVMCQKGSAAVIMNGANEIAVSCFLRGEIPFSRICAMVEQTLQHHQPHHLESVEHILELDQWSRQRALELAKE</sequence>
<comment type="function">
    <text evidence="9">Catalyzes the NADPH-dependent rearrangement and reduction of 1-deoxy-D-xylulose-5-phosphate (DXP) to 2-C-methyl-D-erythritol 4-phosphate (MEP).</text>
</comment>
<feature type="binding site" evidence="9">
    <location>
        <position position="149"/>
    </location>
    <ligand>
        <name>1-deoxy-D-xylulose 5-phosphate</name>
        <dbReference type="ChEBI" id="CHEBI:57792"/>
    </ligand>
</feature>
<comment type="cofactor">
    <cofactor evidence="9">
        <name>Mg(2+)</name>
        <dbReference type="ChEBI" id="CHEBI:18420"/>
    </cofactor>
    <cofactor evidence="9">
        <name>Mn(2+)</name>
        <dbReference type="ChEBI" id="CHEBI:29035"/>
    </cofactor>
</comment>
<dbReference type="NCBIfam" id="TIGR00243">
    <property type="entry name" value="Dxr"/>
    <property type="match status" value="1"/>
</dbReference>
<accession>A0A7W7Y5B9</accession>
<feature type="binding site" evidence="9">
    <location>
        <position position="150"/>
    </location>
    <ligand>
        <name>Mn(2+)</name>
        <dbReference type="ChEBI" id="CHEBI:29035"/>
    </ligand>
</feature>
<feature type="binding site" evidence="9">
    <location>
        <position position="15"/>
    </location>
    <ligand>
        <name>NADPH</name>
        <dbReference type="ChEBI" id="CHEBI:57783"/>
    </ligand>
</feature>
<dbReference type="Pfam" id="PF08436">
    <property type="entry name" value="DXP_redisom_C"/>
    <property type="match status" value="1"/>
</dbReference>
<feature type="binding site" evidence="9">
    <location>
        <position position="219"/>
    </location>
    <ligand>
        <name>Mn(2+)</name>
        <dbReference type="ChEBI" id="CHEBI:29035"/>
    </ligand>
</feature>
<keyword evidence="5 9" id="KW-0560">Oxidoreductase</keyword>
<comment type="pathway">
    <text evidence="1 9">Isoprenoid biosynthesis; isopentenyl diphosphate biosynthesis via DXP pathway; isopentenyl diphosphate from 1-deoxy-D-xylulose 5-phosphate: step 1/6.</text>
</comment>
<organism evidence="13 14">
    <name type="scientific">Desulfurispira natronophila</name>
    <dbReference type="NCBI Taxonomy" id="682562"/>
    <lineage>
        <taxon>Bacteria</taxon>
        <taxon>Pseudomonadati</taxon>
        <taxon>Chrysiogenota</taxon>
        <taxon>Chrysiogenia</taxon>
        <taxon>Chrysiogenales</taxon>
        <taxon>Chrysiogenaceae</taxon>
        <taxon>Desulfurispira</taxon>
    </lineage>
</organism>
<evidence type="ECO:0000256" key="6">
    <source>
        <dbReference type="ARBA" id="ARBA00023211"/>
    </source>
</evidence>
<evidence type="ECO:0000259" key="10">
    <source>
        <dbReference type="Pfam" id="PF02670"/>
    </source>
</evidence>
<name>A0A7W7Y5B9_9BACT</name>
<feature type="binding site" evidence="9">
    <location>
        <position position="197"/>
    </location>
    <ligand>
        <name>1-deoxy-D-xylulose 5-phosphate</name>
        <dbReference type="ChEBI" id="CHEBI:57792"/>
    </ligand>
</feature>
<dbReference type="SUPFAM" id="SSF51735">
    <property type="entry name" value="NAD(P)-binding Rossmann-fold domains"/>
    <property type="match status" value="1"/>
</dbReference>
<feature type="domain" description="DXP reductoisomerase C-terminal" evidence="12">
    <location>
        <begin position="259"/>
        <end position="375"/>
    </location>
</feature>
<evidence type="ECO:0000256" key="4">
    <source>
        <dbReference type="ARBA" id="ARBA00022857"/>
    </source>
</evidence>
<feature type="binding site" evidence="9">
    <location>
        <position position="14"/>
    </location>
    <ligand>
        <name>NADPH</name>
        <dbReference type="ChEBI" id="CHEBI:57783"/>
    </ligand>
</feature>
<keyword evidence="7 9" id="KW-0414">Isoprene biosynthesis</keyword>
<comment type="catalytic activity">
    <reaction evidence="8">
        <text>2-C-methyl-D-erythritol 4-phosphate + NADP(+) = 1-deoxy-D-xylulose 5-phosphate + NADPH + H(+)</text>
        <dbReference type="Rhea" id="RHEA:13717"/>
        <dbReference type="ChEBI" id="CHEBI:15378"/>
        <dbReference type="ChEBI" id="CHEBI:57783"/>
        <dbReference type="ChEBI" id="CHEBI:57792"/>
        <dbReference type="ChEBI" id="CHEBI:58262"/>
        <dbReference type="ChEBI" id="CHEBI:58349"/>
        <dbReference type="EC" id="1.1.1.267"/>
    </reaction>
    <physiologicalReaction direction="right-to-left" evidence="8">
        <dbReference type="Rhea" id="RHEA:13719"/>
    </physiologicalReaction>
</comment>
<dbReference type="PROSITE" id="PS51257">
    <property type="entry name" value="PROKAR_LIPOPROTEIN"/>
    <property type="match status" value="1"/>
</dbReference>
<dbReference type="InterPro" id="IPR036169">
    <property type="entry name" value="DXPR_C_sf"/>
</dbReference>
<dbReference type="Pfam" id="PF13288">
    <property type="entry name" value="DXPR_C"/>
    <property type="match status" value="1"/>
</dbReference>
<feature type="domain" description="1-deoxy-D-xylulose 5-phosphate reductoisomerase N-terminal" evidence="10">
    <location>
        <begin position="7"/>
        <end position="130"/>
    </location>
</feature>
<feature type="binding site" evidence="9">
    <location>
        <position position="174"/>
    </location>
    <ligand>
        <name>1-deoxy-D-xylulose 5-phosphate</name>
        <dbReference type="ChEBI" id="CHEBI:57792"/>
    </ligand>
</feature>
<dbReference type="EMBL" id="JACHID010000010">
    <property type="protein sequence ID" value="MBB5022373.1"/>
    <property type="molecule type" value="Genomic_DNA"/>
</dbReference>
<evidence type="ECO:0000256" key="2">
    <source>
        <dbReference type="ARBA" id="ARBA00006825"/>
    </source>
</evidence>
<feature type="binding site" evidence="9">
    <location>
        <position position="13"/>
    </location>
    <ligand>
        <name>NADPH</name>
        <dbReference type="ChEBI" id="CHEBI:57783"/>
    </ligand>
</feature>
<dbReference type="SUPFAM" id="SSF55347">
    <property type="entry name" value="Glyceraldehyde-3-phosphate dehydrogenase-like, C-terminal domain"/>
    <property type="match status" value="1"/>
</dbReference>
<dbReference type="InterPro" id="IPR013512">
    <property type="entry name" value="DXP_reductoisomerase_N"/>
</dbReference>
<comment type="caution">
    <text evidence="13">The sequence shown here is derived from an EMBL/GenBank/DDBJ whole genome shotgun (WGS) entry which is preliminary data.</text>
</comment>
<dbReference type="Proteomes" id="UP000528322">
    <property type="component" value="Unassembled WGS sequence"/>
</dbReference>
<feature type="binding site" evidence="9">
    <location>
        <position position="215"/>
    </location>
    <ligand>
        <name>1-deoxy-D-xylulose 5-phosphate</name>
        <dbReference type="ChEBI" id="CHEBI:57792"/>
    </ligand>
</feature>
<dbReference type="RefSeq" id="WP_343067208.1">
    <property type="nucleotide sequence ID" value="NZ_JACHID010000010.1"/>
</dbReference>
<dbReference type="UniPathway" id="UPA00056">
    <property type="reaction ID" value="UER00092"/>
</dbReference>
<keyword evidence="14" id="KW-1185">Reference proteome</keyword>
<feature type="binding site" evidence="9">
    <location>
        <position position="210"/>
    </location>
    <ligand>
        <name>1-deoxy-D-xylulose 5-phosphate</name>
        <dbReference type="ChEBI" id="CHEBI:57792"/>
    </ligand>
</feature>
<dbReference type="Gene3D" id="3.40.50.720">
    <property type="entry name" value="NAD(P)-binding Rossmann-like Domain"/>
    <property type="match status" value="1"/>
</dbReference>
<dbReference type="GO" id="GO:0070402">
    <property type="term" value="F:NADPH binding"/>
    <property type="evidence" value="ECO:0007669"/>
    <property type="project" value="InterPro"/>
</dbReference>
<evidence type="ECO:0000256" key="9">
    <source>
        <dbReference type="HAMAP-Rule" id="MF_00183"/>
    </source>
</evidence>
<dbReference type="GO" id="GO:0016853">
    <property type="term" value="F:isomerase activity"/>
    <property type="evidence" value="ECO:0007669"/>
    <property type="project" value="UniProtKB-KW"/>
</dbReference>
<evidence type="ECO:0000256" key="8">
    <source>
        <dbReference type="ARBA" id="ARBA00048543"/>
    </source>
</evidence>
<feature type="domain" description="1-deoxy-D-xylulose 5-phosphate reductoisomerase C-terminal" evidence="11">
    <location>
        <begin position="144"/>
        <end position="227"/>
    </location>
</feature>
<feature type="binding site" evidence="9">
    <location>
        <position position="219"/>
    </location>
    <ligand>
        <name>1-deoxy-D-xylulose 5-phosphate</name>
        <dbReference type="ChEBI" id="CHEBI:57792"/>
    </ligand>
</feature>
<dbReference type="SUPFAM" id="SSF69055">
    <property type="entry name" value="1-deoxy-D-xylulose-5-phosphate reductoisomerase, C-terminal domain"/>
    <property type="match status" value="1"/>
</dbReference>
<feature type="binding site" evidence="9">
    <location>
        <position position="150"/>
    </location>
    <ligand>
        <name>1-deoxy-D-xylulose 5-phosphate</name>
        <dbReference type="ChEBI" id="CHEBI:57792"/>
    </ligand>
</feature>
<dbReference type="HAMAP" id="MF_00183">
    <property type="entry name" value="DXP_reductoisom"/>
    <property type="match status" value="1"/>
</dbReference>
<feature type="binding site" evidence="9">
    <location>
        <position position="16"/>
    </location>
    <ligand>
        <name>NADPH</name>
        <dbReference type="ChEBI" id="CHEBI:57783"/>
    </ligand>
</feature>
<feature type="binding site" evidence="9">
    <location>
        <position position="39"/>
    </location>
    <ligand>
        <name>NADPH</name>
        <dbReference type="ChEBI" id="CHEBI:57783"/>
    </ligand>
</feature>
<dbReference type="PANTHER" id="PTHR30525:SF0">
    <property type="entry name" value="1-DEOXY-D-XYLULOSE 5-PHOSPHATE REDUCTOISOMERASE, CHLOROPLASTIC"/>
    <property type="match status" value="1"/>
</dbReference>
<dbReference type="Pfam" id="PF02670">
    <property type="entry name" value="DXP_reductoisom"/>
    <property type="match status" value="1"/>
</dbReference>
<keyword evidence="6 9" id="KW-0464">Manganese</keyword>
<feature type="binding site" evidence="9">
    <location>
        <position position="40"/>
    </location>
    <ligand>
        <name>NADPH</name>
        <dbReference type="ChEBI" id="CHEBI:57783"/>
    </ligand>
</feature>
<evidence type="ECO:0000256" key="5">
    <source>
        <dbReference type="ARBA" id="ARBA00023002"/>
    </source>
</evidence>
<evidence type="ECO:0000256" key="3">
    <source>
        <dbReference type="ARBA" id="ARBA00022723"/>
    </source>
</evidence>
<comment type="similarity">
    <text evidence="2 9">Belongs to the DXR family.</text>
</comment>
<gene>
    <name evidence="9" type="primary">dxr</name>
    <name evidence="13" type="ORF">HNR37_001708</name>
</gene>
<feature type="binding site" evidence="9">
    <location>
        <position position="216"/>
    </location>
    <ligand>
        <name>1-deoxy-D-xylulose 5-phosphate</name>
        <dbReference type="ChEBI" id="CHEBI:57792"/>
    </ligand>
</feature>
<dbReference type="InterPro" id="IPR013644">
    <property type="entry name" value="DXP_reductoisomerase_C"/>
</dbReference>
<evidence type="ECO:0000313" key="14">
    <source>
        <dbReference type="Proteomes" id="UP000528322"/>
    </source>
</evidence>
<protein>
    <recommendedName>
        <fullName evidence="9">1-deoxy-D-xylulose 5-phosphate reductoisomerase</fullName>
        <shortName evidence="9">DXP reductoisomerase</shortName>
        <ecNumber evidence="9">1.1.1.267</ecNumber>
    </recommendedName>
    <alternativeName>
        <fullName evidence="9">1-deoxyxylulose-5-phosphate reductoisomerase</fullName>
    </alternativeName>
    <alternativeName>
        <fullName evidence="9">2-C-methyl-D-erythritol 4-phosphate synthase</fullName>
    </alternativeName>
</protein>
<keyword evidence="9" id="KW-0460">Magnesium</keyword>
<dbReference type="EC" id="1.1.1.267" evidence="9"/>
<proteinExistence type="inferred from homology"/>
<keyword evidence="13" id="KW-0413">Isomerase</keyword>
<feature type="binding site" evidence="9">
    <location>
        <position position="123"/>
    </location>
    <ligand>
        <name>1-deoxy-D-xylulose 5-phosphate</name>
        <dbReference type="ChEBI" id="CHEBI:57792"/>
    </ligand>
</feature>
<dbReference type="GO" id="GO:0030604">
    <property type="term" value="F:1-deoxy-D-xylulose-5-phosphate reductoisomerase activity"/>
    <property type="evidence" value="ECO:0007669"/>
    <property type="project" value="UniProtKB-UniRule"/>
</dbReference>
<evidence type="ECO:0000259" key="11">
    <source>
        <dbReference type="Pfam" id="PF08436"/>
    </source>
</evidence>
<dbReference type="InterPro" id="IPR003821">
    <property type="entry name" value="DXP_reductoisomerase"/>
</dbReference>
<reference evidence="13 14" key="1">
    <citation type="submission" date="2020-08" db="EMBL/GenBank/DDBJ databases">
        <title>Genomic Encyclopedia of Type Strains, Phase IV (KMG-IV): sequencing the most valuable type-strain genomes for metagenomic binning, comparative biology and taxonomic classification.</title>
        <authorList>
            <person name="Goeker M."/>
        </authorList>
    </citation>
    <scope>NUCLEOTIDE SEQUENCE [LARGE SCALE GENOMIC DNA]</scope>
    <source>
        <strain evidence="13 14">DSM 22071</strain>
    </source>
</reference>